<evidence type="ECO:0000256" key="3">
    <source>
        <dbReference type="SAM" id="SignalP"/>
    </source>
</evidence>
<proteinExistence type="predicted"/>
<gene>
    <name evidence="4" type="ORF">CLV97_110102</name>
</gene>
<evidence type="ECO:0000313" key="5">
    <source>
        <dbReference type="Proteomes" id="UP000237797"/>
    </source>
</evidence>
<evidence type="ECO:0008006" key="6">
    <source>
        <dbReference type="Google" id="ProtNLM"/>
    </source>
</evidence>
<sequence length="230" mass="23923">MGKKKVVVLMFSALSSALVGSGIYDAYADDSRPLPLVEGVLDSAQDALIPPGEIRKAPKRKEHSVPETPETPLEQPDLMTEDDPVPSSQKDEKSGEPGPVSPAPKAVQSEPVISPVPVPDPKPTPEKESEPKSQPKAKTEHEIHKDSVSESSSDTSGKDSITAAGTGGKAESAGKFDGKSRSVNSGADGEVKGEKMAKTGFSPLPLVQIIGGLFGLGGAALYGMRRKSDG</sequence>
<feature type="transmembrane region" description="Helical" evidence="2">
    <location>
        <begin position="206"/>
        <end position="224"/>
    </location>
</feature>
<keyword evidence="5" id="KW-1185">Reference proteome</keyword>
<evidence type="ECO:0000256" key="1">
    <source>
        <dbReference type="SAM" id="MobiDB-lite"/>
    </source>
</evidence>
<feature type="compositionally biased region" description="Basic and acidic residues" evidence="1">
    <location>
        <begin position="123"/>
        <end position="148"/>
    </location>
</feature>
<name>A0A2T0LFD4_9BACL</name>
<keyword evidence="2" id="KW-0472">Membrane</keyword>
<feature type="chain" id="PRO_5015667334" description="LPXTG-motif cell wall-anchored protein" evidence="3">
    <location>
        <begin position="29"/>
        <end position="230"/>
    </location>
</feature>
<evidence type="ECO:0000256" key="2">
    <source>
        <dbReference type="SAM" id="Phobius"/>
    </source>
</evidence>
<keyword evidence="2" id="KW-1133">Transmembrane helix</keyword>
<dbReference type="Proteomes" id="UP000237797">
    <property type="component" value="Unassembled WGS sequence"/>
</dbReference>
<dbReference type="AlphaFoldDB" id="A0A2T0LFD4"/>
<comment type="caution">
    <text evidence="4">The sequence shown here is derived from an EMBL/GenBank/DDBJ whole genome shotgun (WGS) entry which is preliminary data.</text>
</comment>
<keyword evidence="2" id="KW-0812">Transmembrane</keyword>
<reference evidence="4 5" key="1">
    <citation type="submission" date="2018-03" db="EMBL/GenBank/DDBJ databases">
        <title>Genomic Encyclopedia of Archaeal and Bacterial Type Strains, Phase II (KMG-II): from individual species to whole genera.</title>
        <authorList>
            <person name="Goeker M."/>
        </authorList>
    </citation>
    <scope>NUCLEOTIDE SEQUENCE [LARGE SCALE GENOMIC DNA]</scope>
    <source>
        <strain evidence="4 5">DSM 44946</strain>
    </source>
</reference>
<protein>
    <recommendedName>
        <fullName evidence="6">LPXTG-motif cell wall-anchored protein</fullName>
    </recommendedName>
</protein>
<feature type="compositionally biased region" description="Low complexity" evidence="1">
    <location>
        <begin position="149"/>
        <end position="160"/>
    </location>
</feature>
<dbReference type="EMBL" id="PVNE01000010">
    <property type="protein sequence ID" value="PRX40910.1"/>
    <property type="molecule type" value="Genomic_DNA"/>
</dbReference>
<feature type="region of interest" description="Disordered" evidence="1">
    <location>
        <begin position="44"/>
        <end position="198"/>
    </location>
</feature>
<organism evidence="4 5">
    <name type="scientific">Planifilum fimeticola</name>
    <dbReference type="NCBI Taxonomy" id="201975"/>
    <lineage>
        <taxon>Bacteria</taxon>
        <taxon>Bacillati</taxon>
        <taxon>Bacillota</taxon>
        <taxon>Bacilli</taxon>
        <taxon>Bacillales</taxon>
        <taxon>Thermoactinomycetaceae</taxon>
        <taxon>Planifilum</taxon>
    </lineage>
</organism>
<feature type="signal peptide" evidence="3">
    <location>
        <begin position="1"/>
        <end position="28"/>
    </location>
</feature>
<accession>A0A2T0LFD4</accession>
<keyword evidence="3" id="KW-0732">Signal</keyword>
<evidence type="ECO:0000313" key="4">
    <source>
        <dbReference type="EMBL" id="PRX40910.1"/>
    </source>
</evidence>